<evidence type="ECO:0000256" key="1">
    <source>
        <dbReference type="ARBA" id="ARBA00004370"/>
    </source>
</evidence>
<keyword evidence="4 6" id="KW-0472">Membrane</keyword>
<organism evidence="7 8">
    <name type="scientific">Strongyloides papillosus</name>
    <name type="common">Intestinal threadworm</name>
    <dbReference type="NCBI Taxonomy" id="174720"/>
    <lineage>
        <taxon>Eukaryota</taxon>
        <taxon>Metazoa</taxon>
        <taxon>Ecdysozoa</taxon>
        <taxon>Nematoda</taxon>
        <taxon>Chromadorea</taxon>
        <taxon>Rhabditida</taxon>
        <taxon>Tylenchina</taxon>
        <taxon>Panagrolaimomorpha</taxon>
        <taxon>Strongyloidoidea</taxon>
        <taxon>Strongyloididae</taxon>
        <taxon>Strongyloides</taxon>
    </lineage>
</organism>
<dbReference type="InterPro" id="IPR021134">
    <property type="entry name" value="Bestrophin-like"/>
</dbReference>
<feature type="transmembrane region" description="Helical" evidence="6">
    <location>
        <begin position="75"/>
        <end position="95"/>
    </location>
</feature>
<feature type="transmembrane region" description="Helical" evidence="6">
    <location>
        <begin position="236"/>
        <end position="255"/>
    </location>
</feature>
<keyword evidence="6" id="KW-0406">Ion transport</keyword>
<keyword evidence="6" id="KW-1003">Cell membrane</keyword>
<feature type="transmembrane region" description="Helical" evidence="6">
    <location>
        <begin position="275"/>
        <end position="292"/>
    </location>
</feature>
<dbReference type="Proteomes" id="UP000046392">
    <property type="component" value="Unplaced"/>
</dbReference>
<dbReference type="InterPro" id="IPR000615">
    <property type="entry name" value="Bestrophin"/>
</dbReference>
<dbReference type="GO" id="GO:0005886">
    <property type="term" value="C:plasma membrane"/>
    <property type="evidence" value="ECO:0007669"/>
    <property type="project" value="UniProtKB-SubCell"/>
</dbReference>
<keyword evidence="6" id="KW-0868">Chloride</keyword>
<keyword evidence="2 6" id="KW-0812">Transmembrane</keyword>
<evidence type="ECO:0000313" key="7">
    <source>
        <dbReference type="Proteomes" id="UP000046392"/>
    </source>
</evidence>
<dbReference type="GO" id="GO:0005254">
    <property type="term" value="F:chloride channel activity"/>
    <property type="evidence" value="ECO:0007669"/>
    <property type="project" value="UniProtKB-KW"/>
</dbReference>
<evidence type="ECO:0000256" key="2">
    <source>
        <dbReference type="ARBA" id="ARBA00022692"/>
    </source>
</evidence>
<evidence type="ECO:0000256" key="4">
    <source>
        <dbReference type="ARBA" id="ARBA00023136"/>
    </source>
</evidence>
<comment type="similarity">
    <text evidence="5 6">Belongs to the anion channel-forming bestrophin (TC 1.A.46) family. Calcium-sensitive chloride channel subfamily.</text>
</comment>
<evidence type="ECO:0000313" key="8">
    <source>
        <dbReference type="WBParaSite" id="SPAL_0000212000.1"/>
    </source>
</evidence>
<protein>
    <recommendedName>
        <fullName evidence="6">Bestrophin homolog</fullName>
    </recommendedName>
</protein>
<dbReference type="STRING" id="174720.A0A0N5B7U5"/>
<comment type="function">
    <text evidence="6">Forms chloride channels.</text>
</comment>
<evidence type="ECO:0000256" key="5">
    <source>
        <dbReference type="ARBA" id="ARBA00034769"/>
    </source>
</evidence>
<dbReference type="PANTHER" id="PTHR10736:SF0">
    <property type="entry name" value="BESTROPHIN HOMOLOG"/>
    <property type="match status" value="1"/>
</dbReference>
<proteinExistence type="inferred from homology"/>
<keyword evidence="3 6" id="KW-1133">Transmembrane helix</keyword>
<accession>A0A0N5B7U5</accession>
<keyword evidence="6" id="KW-0869">Chloride channel</keyword>
<dbReference type="Pfam" id="PF01062">
    <property type="entry name" value="Bestrophin"/>
    <property type="match status" value="1"/>
</dbReference>
<name>A0A0N5B7U5_STREA</name>
<sequence>MTIQYAHDVRDASIWSNIKILLKWKGSVWKDIYKEFIIWAFLFVIIKLLVTFAFNEEQKFTFDKISYAMMKYESFIPLTFMLGFYVTQVFMRWVLIIDNLAFIDSFSIYCTQYISGMDIRSRFIRRSILRFMATSQILVYRDISPKVRKRFPEFASIKNEGYLTDYEHETLVNNARNTLAPWWIPVSWSMKLIIDASKEGRLDNNHFGVQDCLTKIMAFKGSLQQLLVFDWFPIPLAYTQIVSIAVRSYFFFCIVSRQKGMSNEYYDKKNKSLDIYVPVFTVLQFIFYMGWLKLAEKLVNPFGNDDDDLDVDFVLNRNLNAGLGIVDKDLEYKPQIVPDIFYMKLYPQLSDISPLNKYSQ</sequence>
<keyword evidence="7" id="KW-1185">Reference proteome</keyword>
<dbReference type="PANTHER" id="PTHR10736">
    <property type="entry name" value="BESTROPHIN"/>
    <property type="match status" value="1"/>
</dbReference>
<reference evidence="8" key="1">
    <citation type="submission" date="2017-02" db="UniProtKB">
        <authorList>
            <consortium name="WormBaseParasite"/>
        </authorList>
    </citation>
    <scope>IDENTIFICATION</scope>
</reference>
<dbReference type="WBParaSite" id="SPAL_0000212000.1">
    <property type="protein sequence ID" value="SPAL_0000212000.1"/>
    <property type="gene ID" value="SPAL_0000212000"/>
</dbReference>
<evidence type="ECO:0000256" key="3">
    <source>
        <dbReference type="ARBA" id="ARBA00022989"/>
    </source>
</evidence>
<comment type="subcellular location">
    <subcellularLocation>
        <location evidence="6">Cell membrane</location>
        <topology evidence="6">Multi-pass membrane protein</topology>
    </subcellularLocation>
    <subcellularLocation>
        <location evidence="1">Membrane</location>
    </subcellularLocation>
</comment>
<evidence type="ECO:0000256" key="6">
    <source>
        <dbReference type="RuleBase" id="RU363126"/>
    </source>
</evidence>
<keyword evidence="6" id="KW-0813">Transport</keyword>
<feature type="transmembrane region" description="Helical" evidence="6">
    <location>
        <begin position="36"/>
        <end position="54"/>
    </location>
</feature>
<dbReference type="AlphaFoldDB" id="A0A0N5B7U5"/>
<keyword evidence="6" id="KW-0407">Ion channel</keyword>
<dbReference type="GO" id="GO:0034707">
    <property type="term" value="C:chloride channel complex"/>
    <property type="evidence" value="ECO:0007669"/>
    <property type="project" value="UniProtKB-KW"/>
</dbReference>